<dbReference type="EMBL" id="VSRR010000731">
    <property type="protein sequence ID" value="MPC19027.1"/>
    <property type="molecule type" value="Genomic_DNA"/>
</dbReference>
<proteinExistence type="predicted"/>
<name>A0A5B7DCT1_PORTR</name>
<reference evidence="1 2" key="1">
    <citation type="submission" date="2019-05" db="EMBL/GenBank/DDBJ databases">
        <title>Another draft genome of Portunus trituberculatus and its Hox gene families provides insights of decapod evolution.</title>
        <authorList>
            <person name="Jeong J.-H."/>
            <person name="Song I."/>
            <person name="Kim S."/>
            <person name="Choi T."/>
            <person name="Kim D."/>
            <person name="Ryu S."/>
            <person name="Kim W."/>
        </authorList>
    </citation>
    <scope>NUCLEOTIDE SEQUENCE [LARGE SCALE GENOMIC DNA]</scope>
    <source>
        <tissue evidence="1">Muscle</tissue>
    </source>
</reference>
<organism evidence="1 2">
    <name type="scientific">Portunus trituberculatus</name>
    <name type="common">Swimming crab</name>
    <name type="synonym">Neptunus trituberculatus</name>
    <dbReference type="NCBI Taxonomy" id="210409"/>
    <lineage>
        <taxon>Eukaryota</taxon>
        <taxon>Metazoa</taxon>
        <taxon>Ecdysozoa</taxon>
        <taxon>Arthropoda</taxon>
        <taxon>Crustacea</taxon>
        <taxon>Multicrustacea</taxon>
        <taxon>Malacostraca</taxon>
        <taxon>Eumalacostraca</taxon>
        <taxon>Eucarida</taxon>
        <taxon>Decapoda</taxon>
        <taxon>Pleocyemata</taxon>
        <taxon>Brachyura</taxon>
        <taxon>Eubrachyura</taxon>
        <taxon>Portunoidea</taxon>
        <taxon>Portunidae</taxon>
        <taxon>Portuninae</taxon>
        <taxon>Portunus</taxon>
    </lineage>
</organism>
<accession>A0A5B7DCT1</accession>
<comment type="caution">
    <text evidence="1">The sequence shown here is derived from an EMBL/GenBank/DDBJ whole genome shotgun (WGS) entry which is preliminary data.</text>
</comment>
<dbReference type="AlphaFoldDB" id="A0A5B7DCT1"/>
<keyword evidence="2" id="KW-1185">Reference proteome</keyword>
<sequence length="145" mass="15614">MSGMILINAKPDRKKSLKSLPGTWICPWRVSGGVEGPGWSIMECQVVEDWLEYGEASGRLLPGAARDGPGPGLGRLIHADYHVGHKFTNRLSTPQNVVASSPQWACTTINVFPGPGALFILLPVPWTASTHAAHAATPSIRHRKT</sequence>
<evidence type="ECO:0000313" key="2">
    <source>
        <dbReference type="Proteomes" id="UP000324222"/>
    </source>
</evidence>
<protein>
    <submittedName>
        <fullName evidence="1">Uncharacterized protein</fullName>
    </submittedName>
</protein>
<dbReference type="Proteomes" id="UP000324222">
    <property type="component" value="Unassembled WGS sequence"/>
</dbReference>
<gene>
    <name evidence="1" type="ORF">E2C01_011932</name>
</gene>
<evidence type="ECO:0000313" key="1">
    <source>
        <dbReference type="EMBL" id="MPC19027.1"/>
    </source>
</evidence>